<gene>
    <name evidence="1" type="ORF">JCM21714_3932</name>
</gene>
<protein>
    <submittedName>
        <fullName evidence="1">ESAT-related proteins</fullName>
    </submittedName>
</protein>
<keyword evidence="2" id="KW-1185">Reference proteome</keyword>
<dbReference type="AlphaFoldDB" id="W4VMU2"/>
<comment type="caution">
    <text evidence="1">The sequence shown here is derived from an EMBL/GenBank/DDBJ whole genome shotgun (WGS) entry which is preliminary data.</text>
</comment>
<evidence type="ECO:0000313" key="2">
    <source>
        <dbReference type="Proteomes" id="UP000019102"/>
    </source>
</evidence>
<dbReference type="Proteomes" id="UP000019102">
    <property type="component" value="Unassembled WGS sequence"/>
</dbReference>
<reference evidence="1 2" key="1">
    <citation type="journal article" date="2014" name="Genome Announc.">
        <title>Draft Genome Sequence of the Boron-Tolerant and Moderately Halotolerant Bacterium Gracilibacillus boraciitolerans JCM 21714T.</title>
        <authorList>
            <person name="Ahmed I."/>
            <person name="Oshima K."/>
            <person name="Suda W."/>
            <person name="Kitamura K."/>
            <person name="Iida T."/>
            <person name="Ohmori Y."/>
            <person name="Fujiwara T."/>
            <person name="Hattori M."/>
            <person name="Ohkuma M."/>
        </authorList>
    </citation>
    <scope>NUCLEOTIDE SEQUENCE [LARGE SCALE GENOMIC DNA]</scope>
    <source>
        <strain evidence="1 2">JCM 21714</strain>
    </source>
</reference>
<organism evidence="1 2">
    <name type="scientific">Gracilibacillus boraciitolerans JCM 21714</name>
    <dbReference type="NCBI Taxonomy" id="1298598"/>
    <lineage>
        <taxon>Bacteria</taxon>
        <taxon>Bacillati</taxon>
        <taxon>Bacillota</taxon>
        <taxon>Bacilli</taxon>
        <taxon>Bacillales</taxon>
        <taxon>Bacillaceae</taxon>
        <taxon>Gracilibacillus</taxon>
    </lineage>
</organism>
<dbReference type="STRING" id="1298598.JCM21714_3932"/>
<evidence type="ECO:0000313" key="1">
    <source>
        <dbReference type="EMBL" id="GAE94745.1"/>
    </source>
</evidence>
<proteinExistence type="predicted"/>
<dbReference type="OrthoDB" id="7182479at2"/>
<dbReference type="EMBL" id="BAVS01000030">
    <property type="protein sequence ID" value="GAE94745.1"/>
    <property type="molecule type" value="Genomic_DNA"/>
</dbReference>
<accession>W4VMU2</accession>
<name>W4VMU2_9BACI</name>
<sequence length="218" mass="23478">MLSIKAGLSYQDHIANVKTTGSEFLDGAIIQPATKSWDSFKVIGESAVDSVVDSSQDRNDKKFDSGYDFVNYLTLGLPDGVVGIGGESFDQRYQTFKHDTTTASFLNYATMGPSEMVVNAVAPEEAWSPEHWLNSLGSASVLATGGLGSTSSHLVKKSTLSSPKPPAIIPKVQKPWTVNAALNWLNDFIPKVYVVHDSLGGNHYVFSWRGSGGKGGKY</sequence>